<organism evidence="7 8">
    <name type="scientific">Aquimarina brevivitae</name>
    <dbReference type="NCBI Taxonomy" id="323412"/>
    <lineage>
        <taxon>Bacteria</taxon>
        <taxon>Pseudomonadati</taxon>
        <taxon>Bacteroidota</taxon>
        <taxon>Flavobacteriia</taxon>
        <taxon>Flavobacteriales</taxon>
        <taxon>Flavobacteriaceae</taxon>
        <taxon>Aquimarina</taxon>
    </lineage>
</organism>
<dbReference type="EMBL" id="SGXE01000005">
    <property type="protein sequence ID" value="RZS91955.1"/>
    <property type="molecule type" value="Genomic_DNA"/>
</dbReference>
<dbReference type="RefSeq" id="WP_130287584.1">
    <property type="nucleotide sequence ID" value="NZ_SGXE01000005.1"/>
</dbReference>
<proteinExistence type="predicted"/>
<feature type="chain" id="PRO_5020880491" evidence="5">
    <location>
        <begin position="19"/>
        <end position="204"/>
    </location>
</feature>
<evidence type="ECO:0000256" key="2">
    <source>
        <dbReference type="ARBA" id="ARBA00022723"/>
    </source>
</evidence>
<dbReference type="GO" id="GO:0031012">
    <property type="term" value="C:extracellular matrix"/>
    <property type="evidence" value="ECO:0007669"/>
    <property type="project" value="InterPro"/>
</dbReference>
<evidence type="ECO:0000256" key="3">
    <source>
        <dbReference type="ARBA" id="ARBA00022801"/>
    </source>
</evidence>
<keyword evidence="8" id="KW-1185">Reference proteome</keyword>
<evidence type="ECO:0000256" key="5">
    <source>
        <dbReference type="SAM" id="SignalP"/>
    </source>
</evidence>
<evidence type="ECO:0000259" key="6">
    <source>
        <dbReference type="Pfam" id="PF00413"/>
    </source>
</evidence>
<dbReference type="PROSITE" id="PS51257">
    <property type="entry name" value="PROKAR_LIPOPROTEIN"/>
    <property type="match status" value="1"/>
</dbReference>
<name>A0A4Q7NXF2_9FLAO</name>
<evidence type="ECO:0000313" key="7">
    <source>
        <dbReference type="EMBL" id="RZS91955.1"/>
    </source>
</evidence>
<protein>
    <submittedName>
        <fullName evidence="7">Matrixin</fullName>
    </submittedName>
</protein>
<dbReference type="Gene3D" id="3.40.390.10">
    <property type="entry name" value="Collagenase (Catalytic Domain)"/>
    <property type="match status" value="1"/>
</dbReference>
<evidence type="ECO:0000313" key="8">
    <source>
        <dbReference type="Proteomes" id="UP000292262"/>
    </source>
</evidence>
<dbReference type="InterPro" id="IPR001818">
    <property type="entry name" value="Pept_M10_metallopeptidase"/>
</dbReference>
<dbReference type="SUPFAM" id="SSF55486">
    <property type="entry name" value="Metalloproteases ('zincins'), catalytic domain"/>
    <property type="match status" value="1"/>
</dbReference>
<dbReference type="Proteomes" id="UP000292262">
    <property type="component" value="Unassembled WGS sequence"/>
</dbReference>
<accession>A0A4Q7NXF2</accession>
<keyword evidence="5" id="KW-0732">Signal</keyword>
<feature type="domain" description="Peptidase M10 metallopeptidase" evidence="6">
    <location>
        <begin position="128"/>
        <end position="199"/>
    </location>
</feature>
<keyword evidence="2" id="KW-0479">Metal-binding</keyword>
<dbReference type="OrthoDB" id="1158432at2"/>
<sequence>MRTIFLLLSVLLLSSCVAEDDYQPLSIEPVFSDKLDVELTIDIVYIKNPNSNDVAGKFNEQSLIADLNGKYFHRHQIGFTLGNVSVLENEELSDFTDNRDEEQETFLNETETLYTPGRITVFVIKRANIYGIAGMGYGQRVLITDEHVFESTTAHEIGHTLGLGHTMEEGNLMCTIKPHLRKSFTTNQVHVMKQKIKSINKLND</sequence>
<evidence type="ECO:0000256" key="1">
    <source>
        <dbReference type="ARBA" id="ARBA00022670"/>
    </source>
</evidence>
<evidence type="ECO:0000256" key="4">
    <source>
        <dbReference type="ARBA" id="ARBA00022833"/>
    </source>
</evidence>
<keyword evidence="1" id="KW-0645">Protease</keyword>
<dbReference type="AlphaFoldDB" id="A0A4Q7NXF2"/>
<comment type="caution">
    <text evidence="7">The sequence shown here is derived from an EMBL/GenBank/DDBJ whole genome shotgun (WGS) entry which is preliminary data.</text>
</comment>
<dbReference type="GO" id="GO:0004222">
    <property type="term" value="F:metalloendopeptidase activity"/>
    <property type="evidence" value="ECO:0007669"/>
    <property type="project" value="InterPro"/>
</dbReference>
<keyword evidence="4" id="KW-0862">Zinc</keyword>
<dbReference type="InterPro" id="IPR024079">
    <property type="entry name" value="MetalloPept_cat_dom_sf"/>
</dbReference>
<reference evidence="7 8" key="1">
    <citation type="submission" date="2019-02" db="EMBL/GenBank/DDBJ databases">
        <title>Genomic Encyclopedia of Type Strains, Phase IV (KMG-IV): sequencing the most valuable type-strain genomes for metagenomic binning, comparative biology and taxonomic classification.</title>
        <authorList>
            <person name="Goeker M."/>
        </authorList>
    </citation>
    <scope>NUCLEOTIDE SEQUENCE [LARGE SCALE GENOMIC DNA]</scope>
    <source>
        <strain evidence="7 8">DSM 17196</strain>
    </source>
</reference>
<keyword evidence="3" id="KW-0378">Hydrolase</keyword>
<dbReference type="GO" id="GO:0008270">
    <property type="term" value="F:zinc ion binding"/>
    <property type="evidence" value="ECO:0007669"/>
    <property type="project" value="InterPro"/>
</dbReference>
<gene>
    <name evidence="7" type="ORF">EV197_3062</name>
</gene>
<dbReference type="GO" id="GO:0006508">
    <property type="term" value="P:proteolysis"/>
    <property type="evidence" value="ECO:0007669"/>
    <property type="project" value="UniProtKB-KW"/>
</dbReference>
<feature type="signal peptide" evidence="5">
    <location>
        <begin position="1"/>
        <end position="18"/>
    </location>
</feature>
<dbReference type="Pfam" id="PF00413">
    <property type="entry name" value="Peptidase_M10"/>
    <property type="match status" value="1"/>
</dbReference>